<gene>
    <name evidence="3" type="ORF">DIATSA_LOCUS4952</name>
</gene>
<feature type="compositionally biased region" description="Basic and acidic residues" evidence="2">
    <location>
        <begin position="191"/>
        <end position="205"/>
    </location>
</feature>
<protein>
    <recommendedName>
        <fullName evidence="5">Endonuclease-reverse transcriptase</fullName>
    </recommendedName>
</protein>
<accession>A0A9N9R0F0</accession>
<evidence type="ECO:0000313" key="4">
    <source>
        <dbReference type="Proteomes" id="UP001153714"/>
    </source>
</evidence>
<evidence type="ECO:0000313" key="3">
    <source>
        <dbReference type="EMBL" id="CAG9787041.1"/>
    </source>
</evidence>
<keyword evidence="1" id="KW-0175">Coiled coil</keyword>
<dbReference type="OrthoDB" id="6059368at2759"/>
<feature type="compositionally biased region" description="Polar residues" evidence="2">
    <location>
        <begin position="207"/>
        <end position="223"/>
    </location>
</feature>
<name>A0A9N9R0F0_9NEOP</name>
<organism evidence="3 4">
    <name type="scientific">Diatraea saccharalis</name>
    <name type="common">sugarcane borer</name>
    <dbReference type="NCBI Taxonomy" id="40085"/>
    <lineage>
        <taxon>Eukaryota</taxon>
        <taxon>Metazoa</taxon>
        <taxon>Ecdysozoa</taxon>
        <taxon>Arthropoda</taxon>
        <taxon>Hexapoda</taxon>
        <taxon>Insecta</taxon>
        <taxon>Pterygota</taxon>
        <taxon>Neoptera</taxon>
        <taxon>Endopterygota</taxon>
        <taxon>Lepidoptera</taxon>
        <taxon>Glossata</taxon>
        <taxon>Ditrysia</taxon>
        <taxon>Pyraloidea</taxon>
        <taxon>Crambidae</taxon>
        <taxon>Crambinae</taxon>
        <taxon>Diatraea</taxon>
    </lineage>
</organism>
<reference evidence="3" key="2">
    <citation type="submission" date="2022-10" db="EMBL/GenBank/DDBJ databases">
        <authorList>
            <consortium name="ENA_rothamsted_submissions"/>
            <consortium name="culmorum"/>
            <person name="King R."/>
        </authorList>
    </citation>
    <scope>NUCLEOTIDE SEQUENCE</scope>
</reference>
<evidence type="ECO:0000256" key="1">
    <source>
        <dbReference type="SAM" id="Coils"/>
    </source>
</evidence>
<keyword evidence="4" id="KW-1185">Reference proteome</keyword>
<reference evidence="3" key="1">
    <citation type="submission" date="2021-12" db="EMBL/GenBank/DDBJ databases">
        <authorList>
            <person name="King R."/>
        </authorList>
    </citation>
    <scope>NUCLEOTIDE SEQUENCE</scope>
</reference>
<dbReference type="EMBL" id="OU893348">
    <property type="protein sequence ID" value="CAG9787041.1"/>
    <property type="molecule type" value="Genomic_DNA"/>
</dbReference>
<dbReference type="InterPro" id="IPR004244">
    <property type="entry name" value="Transposase_22"/>
</dbReference>
<sequence length="234" mass="27334">MEGQMELLLKKIQEEMDKQTITITEAVTRSISQQMGEKFKMLQEQNQHLQDEISELKDKIRGLETQKKKNNLLFFGIKEDREKESNIIKFMKDFINNHLSLGIQEYEIDKAHRIGHRKSNGLRPILISFTSTWRRNIILKNKNKFPQGVYIKEDFTKETLDIRKSLQPKLEEERNKGNIAYLRGDKLIVKKPTDIQKSEKRKRESSFSPNQGSGTLSEPSSSAGHKKNCCKERI</sequence>
<evidence type="ECO:0000256" key="2">
    <source>
        <dbReference type="SAM" id="MobiDB-lite"/>
    </source>
</evidence>
<dbReference type="Gene3D" id="3.30.70.1820">
    <property type="entry name" value="L1 transposable element, RRM domain"/>
    <property type="match status" value="1"/>
</dbReference>
<feature type="coiled-coil region" evidence="1">
    <location>
        <begin position="32"/>
        <end position="73"/>
    </location>
</feature>
<dbReference type="AlphaFoldDB" id="A0A9N9R0F0"/>
<feature type="region of interest" description="Disordered" evidence="2">
    <location>
        <begin position="191"/>
        <end position="234"/>
    </location>
</feature>
<evidence type="ECO:0008006" key="5">
    <source>
        <dbReference type="Google" id="ProtNLM"/>
    </source>
</evidence>
<dbReference type="Proteomes" id="UP001153714">
    <property type="component" value="Chromosome 17"/>
</dbReference>
<proteinExistence type="predicted"/>
<dbReference type="PANTHER" id="PTHR11505">
    <property type="entry name" value="L1 TRANSPOSABLE ELEMENT-RELATED"/>
    <property type="match status" value="1"/>
</dbReference>